<evidence type="ECO:0000313" key="2">
    <source>
        <dbReference type="Proteomes" id="UP001190700"/>
    </source>
</evidence>
<evidence type="ECO:0000313" key="1">
    <source>
        <dbReference type="EMBL" id="KAK3249131.1"/>
    </source>
</evidence>
<sequence>MSEDKEEVQLCVFHAVHSPVIDHCDTTAGYRVHAHGAATYSSRGLGEDPSGKGAPGLIEGPVLIEVKGVPIGLAFEKLSDKVPAIDGAPIRVLGKGMTPGYTGCLAMG</sequence>
<name>A0AAE0C619_9CHLO</name>
<reference evidence="1 2" key="1">
    <citation type="journal article" date="2015" name="Genome Biol. Evol.">
        <title>Comparative Genomics of a Bacterivorous Green Alga Reveals Evolutionary Causalities and Consequences of Phago-Mixotrophic Mode of Nutrition.</title>
        <authorList>
            <person name="Burns J.A."/>
            <person name="Paasch A."/>
            <person name="Narechania A."/>
            <person name="Kim E."/>
        </authorList>
    </citation>
    <scope>NUCLEOTIDE SEQUENCE [LARGE SCALE GENOMIC DNA]</scope>
    <source>
        <strain evidence="1 2">PLY_AMNH</strain>
    </source>
</reference>
<keyword evidence="2" id="KW-1185">Reference proteome</keyword>
<proteinExistence type="predicted"/>
<comment type="caution">
    <text evidence="1">The sequence shown here is derived from an EMBL/GenBank/DDBJ whole genome shotgun (WGS) entry which is preliminary data.</text>
</comment>
<dbReference type="AlphaFoldDB" id="A0AAE0C619"/>
<accession>A0AAE0C619</accession>
<protein>
    <submittedName>
        <fullName evidence="1">Uncharacterized protein</fullName>
    </submittedName>
</protein>
<gene>
    <name evidence="1" type="ORF">CYMTET_41394</name>
</gene>
<dbReference type="EMBL" id="LGRX02027573">
    <property type="protein sequence ID" value="KAK3249131.1"/>
    <property type="molecule type" value="Genomic_DNA"/>
</dbReference>
<dbReference type="Proteomes" id="UP001190700">
    <property type="component" value="Unassembled WGS sequence"/>
</dbReference>
<organism evidence="1 2">
    <name type="scientific">Cymbomonas tetramitiformis</name>
    <dbReference type="NCBI Taxonomy" id="36881"/>
    <lineage>
        <taxon>Eukaryota</taxon>
        <taxon>Viridiplantae</taxon>
        <taxon>Chlorophyta</taxon>
        <taxon>Pyramimonadophyceae</taxon>
        <taxon>Pyramimonadales</taxon>
        <taxon>Pyramimonadaceae</taxon>
        <taxon>Cymbomonas</taxon>
    </lineage>
</organism>